<dbReference type="AlphaFoldDB" id="A0A1B6MQ07"/>
<proteinExistence type="predicted"/>
<sequence length="145" mass="17347">MRSVFIVLFMFLVNALVSEKVRRVYQKIFNFDLGLSQNLTNPSNREGEQMIRDIETFTDLLWEIRDKIKNKNKTVIQQVQPFVDQKTPMFLSHPLDEDKVKSAFNWDDDDLDVLFHVSKHSQVLWDEVKYWFKKTIAGNETYWLN</sequence>
<keyword evidence="1" id="KW-0732">Signal</keyword>
<reference evidence="2" key="1">
    <citation type="submission" date="2015-11" db="EMBL/GenBank/DDBJ databases">
        <title>De novo transcriptome assembly of four potential Pierce s Disease insect vectors from Arizona vineyards.</title>
        <authorList>
            <person name="Tassone E.E."/>
        </authorList>
    </citation>
    <scope>NUCLEOTIDE SEQUENCE</scope>
</reference>
<name>A0A1B6MQ07_9HEMI</name>
<evidence type="ECO:0000256" key="1">
    <source>
        <dbReference type="SAM" id="SignalP"/>
    </source>
</evidence>
<evidence type="ECO:0000313" key="2">
    <source>
        <dbReference type="EMBL" id="JAT38027.1"/>
    </source>
</evidence>
<feature type="signal peptide" evidence="1">
    <location>
        <begin position="1"/>
        <end position="18"/>
    </location>
</feature>
<gene>
    <name evidence="2" type="ORF">g.940</name>
</gene>
<feature type="chain" id="PRO_5008588377" evidence="1">
    <location>
        <begin position="19"/>
        <end position="145"/>
    </location>
</feature>
<organism evidence="2">
    <name type="scientific">Graphocephala atropunctata</name>
    <dbReference type="NCBI Taxonomy" id="36148"/>
    <lineage>
        <taxon>Eukaryota</taxon>
        <taxon>Metazoa</taxon>
        <taxon>Ecdysozoa</taxon>
        <taxon>Arthropoda</taxon>
        <taxon>Hexapoda</taxon>
        <taxon>Insecta</taxon>
        <taxon>Pterygota</taxon>
        <taxon>Neoptera</taxon>
        <taxon>Paraneoptera</taxon>
        <taxon>Hemiptera</taxon>
        <taxon>Auchenorrhyncha</taxon>
        <taxon>Membracoidea</taxon>
        <taxon>Cicadellidae</taxon>
        <taxon>Cicadellinae</taxon>
        <taxon>Cicadellini</taxon>
        <taxon>Graphocephala</taxon>
    </lineage>
</organism>
<protein>
    <submittedName>
        <fullName evidence="2">Uncharacterized protein</fullName>
    </submittedName>
</protein>
<accession>A0A1B6MQ07</accession>
<dbReference type="EMBL" id="GEBQ01001950">
    <property type="protein sequence ID" value="JAT38027.1"/>
    <property type="molecule type" value="Transcribed_RNA"/>
</dbReference>